<keyword evidence="4" id="KW-0808">Transferase</keyword>
<feature type="transmembrane region" description="Helical" evidence="9">
    <location>
        <begin position="98"/>
        <end position="118"/>
    </location>
</feature>
<evidence type="ECO:0000259" key="11">
    <source>
        <dbReference type="Pfam" id="PF07730"/>
    </source>
</evidence>
<evidence type="ECO:0000256" key="3">
    <source>
        <dbReference type="ARBA" id="ARBA00022553"/>
    </source>
</evidence>
<dbReference type="InterPro" id="IPR036890">
    <property type="entry name" value="HATPase_C_sf"/>
</dbReference>
<dbReference type="SUPFAM" id="SSF55874">
    <property type="entry name" value="ATPase domain of HSP90 chaperone/DNA topoisomerase II/histidine kinase"/>
    <property type="match status" value="1"/>
</dbReference>
<feature type="transmembrane region" description="Helical" evidence="9">
    <location>
        <begin position="178"/>
        <end position="199"/>
    </location>
</feature>
<evidence type="ECO:0000313" key="12">
    <source>
        <dbReference type="EMBL" id="GIE06535.1"/>
    </source>
</evidence>
<organism evidence="12 13">
    <name type="scientific">Paractinoplanes durhamensis</name>
    <dbReference type="NCBI Taxonomy" id="113563"/>
    <lineage>
        <taxon>Bacteria</taxon>
        <taxon>Bacillati</taxon>
        <taxon>Actinomycetota</taxon>
        <taxon>Actinomycetes</taxon>
        <taxon>Micromonosporales</taxon>
        <taxon>Micromonosporaceae</taxon>
        <taxon>Paractinoplanes</taxon>
    </lineage>
</organism>
<feature type="transmembrane region" description="Helical" evidence="9">
    <location>
        <begin position="68"/>
        <end position="86"/>
    </location>
</feature>
<dbReference type="InterPro" id="IPR011712">
    <property type="entry name" value="Sig_transdc_His_kin_sub3_dim/P"/>
</dbReference>
<dbReference type="Pfam" id="PF07730">
    <property type="entry name" value="HisKA_3"/>
    <property type="match status" value="1"/>
</dbReference>
<dbReference type="EC" id="2.7.13.3" evidence="2"/>
<dbReference type="RefSeq" id="WP_203734389.1">
    <property type="nucleotide sequence ID" value="NZ_BAAATX010000020.1"/>
</dbReference>
<dbReference type="InterPro" id="IPR003594">
    <property type="entry name" value="HATPase_dom"/>
</dbReference>
<evidence type="ECO:0000259" key="10">
    <source>
        <dbReference type="Pfam" id="PF02518"/>
    </source>
</evidence>
<comment type="catalytic activity">
    <reaction evidence="1">
        <text>ATP + protein L-histidine = ADP + protein N-phospho-L-histidine.</text>
        <dbReference type="EC" id="2.7.13.3"/>
    </reaction>
</comment>
<evidence type="ECO:0000256" key="8">
    <source>
        <dbReference type="ARBA" id="ARBA00023012"/>
    </source>
</evidence>
<protein>
    <recommendedName>
        <fullName evidence="2">histidine kinase</fullName>
        <ecNumber evidence="2">2.7.13.3</ecNumber>
    </recommendedName>
</protein>
<keyword evidence="6" id="KW-0418">Kinase</keyword>
<dbReference type="Proteomes" id="UP000637628">
    <property type="component" value="Unassembled WGS sequence"/>
</dbReference>
<dbReference type="EMBL" id="BOML01000064">
    <property type="protein sequence ID" value="GIE06535.1"/>
    <property type="molecule type" value="Genomic_DNA"/>
</dbReference>
<keyword evidence="3" id="KW-0597">Phosphoprotein</keyword>
<keyword evidence="9" id="KW-0472">Membrane</keyword>
<dbReference type="InterPro" id="IPR050482">
    <property type="entry name" value="Sensor_HK_TwoCompSys"/>
</dbReference>
<feature type="domain" description="Histidine kinase/HSP90-like ATPase" evidence="10">
    <location>
        <begin position="497"/>
        <end position="581"/>
    </location>
</feature>
<keyword evidence="8" id="KW-0902">Two-component regulatory system</keyword>
<feature type="transmembrane region" description="Helical" evidence="9">
    <location>
        <begin position="211"/>
        <end position="230"/>
    </location>
</feature>
<feature type="transmembrane region" description="Helical" evidence="9">
    <location>
        <begin position="39"/>
        <end position="61"/>
    </location>
</feature>
<dbReference type="Gene3D" id="1.20.5.1930">
    <property type="match status" value="1"/>
</dbReference>
<dbReference type="Gene3D" id="3.30.565.10">
    <property type="entry name" value="Histidine kinase-like ATPase, C-terminal domain"/>
    <property type="match status" value="1"/>
</dbReference>
<reference evidence="12 13" key="1">
    <citation type="submission" date="2021-01" db="EMBL/GenBank/DDBJ databases">
        <title>Whole genome shotgun sequence of Actinoplanes durhamensis NBRC 14914.</title>
        <authorList>
            <person name="Komaki H."/>
            <person name="Tamura T."/>
        </authorList>
    </citation>
    <scope>NUCLEOTIDE SEQUENCE [LARGE SCALE GENOMIC DNA]</scope>
    <source>
        <strain evidence="12 13">NBRC 14914</strain>
    </source>
</reference>
<evidence type="ECO:0000256" key="6">
    <source>
        <dbReference type="ARBA" id="ARBA00022777"/>
    </source>
</evidence>
<accession>A0ABQ3Z9M7</accession>
<keyword evidence="5" id="KW-0547">Nucleotide-binding</keyword>
<dbReference type="PANTHER" id="PTHR24421">
    <property type="entry name" value="NITRATE/NITRITE SENSOR PROTEIN NARX-RELATED"/>
    <property type="match status" value="1"/>
</dbReference>
<feature type="transmembrane region" description="Helical" evidence="9">
    <location>
        <begin position="12"/>
        <end position="33"/>
    </location>
</feature>
<evidence type="ECO:0000256" key="9">
    <source>
        <dbReference type="SAM" id="Phobius"/>
    </source>
</evidence>
<dbReference type="PANTHER" id="PTHR24421:SF10">
    <property type="entry name" value="NITRATE_NITRITE SENSOR PROTEIN NARQ"/>
    <property type="match status" value="1"/>
</dbReference>
<feature type="domain" description="Signal transduction histidine kinase subgroup 3 dimerisation and phosphoacceptor" evidence="11">
    <location>
        <begin position="397"/>
        <end position="463"/>
    </location>
</feature>
<proteinExistence type="predicted"/>
<gene>
    <name evidence="12" type="ORF">Adu01nite_78850</name>
</gene>
<evidence type="ECO:0000256" key="5">
    <source>
        <dbReference type="ARBA" id="ARBA00022741"/>
    </source>
</evidence>
<name>A0ABQ3Z9M7_9ACTN</name>
<evidence type="ECO:0000256" key="2">
    <source>
        <dbReference type="ARBA" id="ARBA00012438"/>
    </source>
</evidence>
<keyword evidence="9" id="KW-0812">Transmembrane</keyword>
<keyword evidence="7" id="KW-0067">ATP-binding</keyword>
<evidence type="ECO:0000256" key="1">
    <source>
        <dbReference type="ARBA" id="ARBA00000085"/>
    </source>
</evidence>
<sequence length="583" mass="62670">MTSALPAQGKAPVRAVTVVSLIAATTAVLSWIPTWEAEFALGTIYVFVVTSFAASGVFLLADRSTGRTGWAMIVAAFCYEASWWWTWPPEWEIGPAPLISFLFGYWWFAIGGLALLRYPEPVLSRRYERAYFVYFAIWIVGVKLFIAAVSKPEWAGWNEHAWWLTIAPNRALFDATAAVFKIGVIVLALLLILLLLLKIRRSRGLERADSLPASAAGIAIGFLGSFYIAAQLFHLSKPVTDALRTITALTALIAPIAFVISLTQRRLARSSVADLVVRLADCTSLKDVQSALREVLGDPTMLLAVPASPAHYVTCEGYPLTGEELARWRVPVPAGNGGTVALLLVDPALRRRADLVRSAAVAAGLVLENGLLRDDLAAQLAQVQASRRRIAEAGLAERRRIERNLHDGAQQLLLRVMSSLSLAKHRAQRGRDPSDAIETAGNDLDEALAELRKLARGIHPAVLGEMGLQPALEGVADRLTIPVTVDVTAGRLPDAVEETLYFVICEALTNVIRHADADSAEVRVTQGDGTVVALVTDDGHGGAGFEGGSGLAGLRDRVETLRGDLAIATGGDGTTITVRIPCG</sequence>
<evidence type="ECO:0000256" key="7">
    <source>
        <dbReference type="ARBA" id="ARBA00022840"/>
    </source>
</evidence>
<keyword evidence="9" id="KW-1133">Transmembrane helix</keyword>
<comment type="caution">
    <text evidence="12">The sequence shown here is derived from an EMBL/GenBank/DDBJ whole genome shotgun (WGS) entry which is preliminary data.</text>
</comment>
<dbReference type="CDD" id="cd16917">
    <property type="entry name" value="HATPase_UhpB-NarQ-NarX-like"/>
    <property type="match status" value="1"/>
</dbReference>
<dbReference type="Pfam" id="PF02518">
    <property type="entry name" value="HATPase_c"/>
    <property type="match status" value="1"/>
</dbReference>
<feature type="transmembrane region" description="Helical" evidence="9">
    <location>
        <begin position="242"/>
        <end position="262"/>
    </location>
</feature>
<evidence type="ECO:0000256" key="4">
    <source>
        <dbReference type="ARBA" id="ARBA00022679"/>
    </source>
</evidence>
<keyword evidence="13" id="KW-1185">Reference proteome</keyword>
<evidence type="ECO:0000313" key="13">
    <source>
        <dbReference type="Proteomes" id="UP000637628"/>
    </source>
</evidence>
<feature type="transmembrane region" description="Helical" evidence="9">
    <location>
        <begin position="130"/>
        <end position="149"/>
    </location>
</feature>